<name>A0A392SIP2_9FABA</name>
<feature type="non-terminal residue" evidence="1">
    <location>
        <position position="1"/>
    </location>
</feature>
<evidence type="ECO:0000313" key="1">
    <source>
        <dbReference type="EMBL" id="MCI48743.1"/>
    </source>
</evidence>
<dbReference type="Proteomes" id="UP000265520">
    <property type="component" value="Unassembled WGS sequence"/>
</dbReference>
<dbReference type="EMBL" id="LXQA010390952">
    <property type="protein sequence ID" value="MCI48743.1"/>
    <property type="molecule type" value="Genomic_DNA"/>
</dbReference>
<accession>A0A392SIP2</accession>
<sequence>TSIVFEDDGKEIREKGVEMIDGFELEEVEKLLLCGGFGAGSDDTEHHLKPQWRKHNIMFSICSFGEQMIDNG</sequence>
<protein>
    <submittedName>
        <fullName evidence="1">Uncharacterized protein</fullName>
    </submittedName>
</protein>
<reference evidence="1 2" key="1">
    <citation type="journal article" date="2018" name="Front. Plant Sci.">
        <title>Red Clover (Trifolium pratense) and Zigzag Clover (T. medium) - A Picture of Genomic Similarities and Differences.</title>
        <authorList>
            <person name="Dluhosova J."/>
            <person name="Istvanek J."/>
            <person name="Nedelnik J."/>
            <person name="Repkova J."/>
        </authorList>
    </citation>
    <scope>NUCLEOTIDE SEQUENCE [LARGE SCALE GENOMIC DNA]</scope>
    <source>
        <strain evidence="2">cv. 10/8</strain>
        <tissue evidence="1">Leaf</tissue>
    </source>
</reference>
<evidence type="ECO:0000313" key="2">
    <source>
        <dbReference type="Proteomes" id="UP000265520"/>
    </source>
</evidence>
<organism evidence="1 2">
    <name type="scientific">Trifolium medium</name>
    <dbReference type="NCBI Taxonomy" id="97028"/>
    <lineage>
        <taxon>Eukaryota</taxon>
        <taxon>Viridiplantae</taxon>
        <taxon>Streptophyta</taxon>
        <taxon>Embryophyta</taxon>
        <taxon>Tracheophyta</taxon>
        <taxon>Spermatophyta</taxon>
        <taxon>Magnoliopsida</taxon>
        <taxon>eudicotyledons</taxon>
        <taxon>Gunneridae</taxon>
        <taxon>Pentapetalae</taxon>
        <taxon>rosids</taxon>
        <taxon>fabids</taxon>
        <taxon>Fabales</taxon>
        <taxon>Fabaceae</taxon>
        <taxon>Papilionoideae</taxon>
        <taxon>50 kb inversion clade</taxon>
        <taxon>NPAAA clade</taxon>
        <taxon>Hologalegina</taxon>
        <taxon>IRL clade</taxon>
        <taxon>Trifolieae</taxon>
        <taxon>Trifolium</taxon>
    </lineage>
</organism>
<comment type="caution">
    <text evidence="1">The sequence shown here is derived from an EMBL/GenBank/DDBJ whole genome shotgun (WGS) entry which is preliminary data.</text>
</comment>
<proteinExistence type="predicted"/>
<dbReference type="AlphaFoldDB" id="A0A392SIP2"/>
<keyword evidence="2" id="KW-1185">Reference proteome</keyword>